<name>A0A430L2Z1_9HYPO</name>
<dbReference type="Proteomes" id="UP000287124">
    <property type="component" value="Unassembled WGS sequence"/>
</dbReference>
<accession>A0A430L2Z1</accession>
<comment type="caution">
    <text evidence="1">The sequence shown here is derived from an EMBL/GenBank/DDBJ whole genome shotgun (WGS) entry which is preliminary data.</text>
</comment>
<reference evidence="1 2" key="1">
    <citation type="submission" date="2017-06" db="EMBL/GenBank/DDBJ databases">
        <title>Comparative genomic analysis of Ambrosia Fusariam Clade fungi.</title>
        <authorList>
            <person name="Stajich J.E."/>
            <person name="Carrillo J."/>
            <person name="Kijimoto T."/>
            <person name="Eskalen A."/>
            <person name="O'Donnell K."/>
            <person name="Kasson M."/>
        </authorList>
    </citation>
    <scope>NUCLEOTIDE SEQUENCE [LARGE SCALE GENOMIC DNA]</scope>
    <source>
        <strain evidence="1 2">UCR1854</strain>
    </source>
</reference>
<dbReference type="EMBL" id="MIKF01000494">
    <property type="protein sequence ID" value="RTE70059.1"/>
    <property type="molecule type" value="Genomic_DNA"/>
</dbReference>
<dbReference type="Gene3D" id="2.40.160.20">
    <property type="match status" value="1"/>
</dbReference>
<gene>
    <name evidence="1" type="ORF">BHE90_015552</name>
</gene>
<organism evidence="1 2">
    <name type="scientific">Fusarium euwallaceae</name>
    <dbReference type="NCBI Taxonomy" id="1147111"/>
    <lineage>
        <taxon>Eukaryota</taxon>
        <taxon>Fungi</taxon>
        <taxon>Dikarya</taxon>
        <taxon>Ascomycota</taxon>
        <taxon>Pezizomycotina</taxon>
        <taxon>Sordariomycetes</taxon>
        <taxon>Hypocreomycetidae</taxon>
        <taxon>Hypocreales</taxon>
        <taxon>Nectriaceae</taxon>
        <taxon>Fusarium</taxon>
        <taxon>Fusarium solani species complex</taxon>
    </lineage>
</organism>
<dbReference type="AlphaFoldDB" id="A0A430L2Z1"/>
<sequence>MAQSSSPSLEPAFLARLYPAPDFKIGSTSNGEILNVVPISSGTVISEPGFGIPLDAEIAFGSDYVRINPSQSHARIHVNAILKNKDGTLVTYSYRGVIKMDAAFLAILSGSPDAKTTTFGNAVSHVTFQAGLGPLKELEDNLFVGSARFVVEDKGFFIETKQCLRYTEPFEAQDGPVAASKE</sequence>
<keyword evidence="2" id="KW-1185">Reference proteome</keyword>
<proteinExistence type="predicted"/>
<protein>
    <submittedName>
        <fullName evidence="1">Uncharacterized protein</fullName>
    </submittedName>
</protein>
<evidence type="ECO:0000313" key="1">
    <source>
        <dbReference type="EMBL" id="RTE70059.1"/>
    </source>
</evidence>
<evidence type="ECO:0000313" key="2">
    <source>
        <dbReference type="Proteomes" id="UP000287124"/>
    </source>
</evidence>
<dbReference type="Pfam" id="PF11578">
    <property type="entry name" value="DUF3237"/>
    <property type="match status" value="1"/>
</dbReference>